<dbReference type="RefSeq" id="WP_185678947.1">
    <property type="nucleotide sequence ID" value="NZ_JACLAX010000006.1"/>
</dbReference>
<sequence length="312" mass="36192">MARIDRHPDVKDYVLELSLVEIAARGGLADLFEQGHLVLIRDYRLPVDFGAFAAMEKDLDLVLEPEIRRRVKKLTTDAFLDGEPPVRRSRFDRDGPALRFKDPLRQAIFDVLCRGDAQLFEAVKTALRRAQDEIVRIFGICFPTYRPFRFIPSIRLTQTFFENLHWDNHSIDDDFHQARIFANLDTRPRIWHISHHSDDYIRQIYEEQGLARFAGKDPNALLEFIHADLLGGTRRTWMEALPKHKVAFDPGEVWVGESRLISHQIYYGEAAMVFMWFMRTSDMACPESRFNARFAAVHDAMAKGDRPNPPPV</sequence>
<keyword evidence="2" id="KW-1185">Reference proteome</keyword>
<accession>A0A7X1KQ16</accession>
<gene>
    <name evidence="1" type="ORF">H7F53_07880</name>
</gene>
<name>A0A7X1KQ16_9SPHN</name>
<dbReference type="EMBL" id="JACLAX010000006">
    <property type="protein sequence ID" value="MBC2669058.1"/>
    <property type="molecule type" value="Genomic_DNA"/>
</dbReference>
<reference evidence="1 2" key="1">
    <citation type="submission" date="2020-08" db="EMBL/GenBank/DDBJ databases">
        <title>The genome sequence of type strain Novosphingobium piscinae KCTC 42194.</title>
        <authorList>
            <person name="Liu Y."/>
        </authorList>
    </citation>
    <scope>NUCLEOTIDE SEQUENCE [LARGE SCALE GENOMIC DNA]</scope>
    <source>
        <strain evidence="1 2">KCTC 42194</strain>
    </source>
</reference>
<protein>
    <submittedName>
        <fullName evidence="1">Uncharacterized protein</fullName>
    </submittedName>
</protein>
<evidence type="ECO:0000313" key="1">
    <source>
        <dbReference type="EMBL" id="MBC2669058.1"/>
    </source>
</evidence>
<evidence type="ECO:0000313" key="2">
    <source>
        <dbReference type="Proteomes" id="UP000551327"/>
    </source>
</evidence>
<dbReference type="Proteomes" id="UP000551327">
    <property type="component" value="Unassembled WGS sequence"/>
</dbReference>
<proteinExistence type="predicted"/>
<comment type="caution">
    <text evidence="1">The sequence shown here is derived from an EMBL/GenBank/DDBJ whole genome shotgun (WGS) entry which is preliminary data.</text>
</comment>
<organism evidence="1 2">
    <name type="scientific">Novosphingobium piscinae</name>
    <dbReference type="NCBI Taxonomy" id="1507448"/>
    <lineage>
        <taxon>Bacteria</taxon>
        <taxon>Pseudomonadati</taxon>
        <taxon>Pseudomonadota</taxon>
        <taxon>Alphaproteobacteria</taxon>
        <taxon>Sphingomonadales</taxon>
        <taxon>Sphingomonadaceae</taxon>
        <taxon>Novosphingobium</taxon>
    </lineage>
</organism>
<dbReference type="AlphaFoldDB" id="A0A7X1KQ16"/>